<dbReference type="AlphaFoldDB" id="A0A919E0Z2"/>
<evidence type="ECO:0000256" key="4">
    <source>
        <dbReference type="HAMAP-Rule" id="MF_00995"/>
    </source>
</evidence>
<gene>
    <name evidence="4 5" type="primary">mqnA</name>
    <name evidence="5" type="ORF">GCM10014715_65910</name>
</gene>
<sequence>MTSSSQIRQPTRRPRVGRSAFLTCTPLYWGLARSTALLDIDLVQDTPDRLTGRLLSGDLDVTSISLVEYLRHSDDLVMLPDIAVGSDGPIQSCAIVTKVPLSALDCRTVALATTSPTSAQMARLLLEQHYGVTPRYVTRPPDLEVMLDSADAAVVTGDAALAATMNRPVSPGVRAYDLGELWRRWSGLPFVLAVWAVRKETAGRQPDIVGMVHRSLLAARGLARSESRELADRAAVWEPFTAPMLQDFFTRTLAFSLGKRERLGLSEFARRSGYVTATLPS</sequence>
<evidence type="ECO:0000313" key="5">
    <source>
        <dbReference type="EMBL" id="GHF00556.1"/>
    </source>
</evidence>
<reference evidence="5" key="1">
    <citation type="journal article" date="2014" name="Int. J. Syst. Evol. Microbiol.">
        <title>Complete genome sequence of Corynebacterium casei LMG S-19264T (=DSM 44701T), isolated from a smear-ripened cheese.</title>
        <authorList>
            <consortium name="US DOE Joint Genome Institute (JGI-PGF)"/>
            <person name="Walter F."/>
            <person name="Albersmeier A."/>
            <person name="Kalinowski J."/>
            <person name="Ruckert C."/>
        </authorList>
    </citation>
    <scope>NUCLEOTIDE SEQUENCE</scope>
    <source>
        <strain evidence="5">JCM 3302</strain>
    </source>
</reference>
<evidence type="ECO:0000313" key="6">
    <source>
        <dbReference type="Proteomes" id="UP000641386"/>
    </source>
</evidence>
<evidence type="ECO:0000256" key="3">
    <source>
        <dbReference type="ARBA" id="ARBA00023239"/>
    </source>
</evidence>
<dbReference type="EC" id="4.2.1.151" evidence="4"/>
<evidence type="ECO:0000256" key="2">
    <source>
        <dbReference type="ARBA" id="ARBA00022428"/>
    </source>
</evidence>
<comment type="similarity">
    <text evidence="4">Belongs to the MqnA/MqnD family. MqnA subfamily.</text>
</comment>
<dbReference type="Proteomes" id="UP000641386">
    <property type="component" value="Unassembled WGS sequence"/>
</dbReference>
<dbReference type="InterPro" id="IPR003773">
    <property type="entry name" value="Menaquinone_biosynth"/>
</dbReference>
<proteinExistence type="inferred from homology"/>
<dbReference type="CDD" id="cd13634">
    <property type="entry name" value="PBP2_Sco4506"/>
    <property type="match status" value="1"/>
</dbReference>
<keyword evidence="6" id="KW-1185">Reference proteome</keyword>
<dbReference type="EMBL" id="BNBC01000040">
    <property type="protein sequence ID" value="GHF00556.1"/>
    <property type="molecule type" value="Genomic_DNA"/>
</dbReference>
<dbReference type="Pfam" id="PF02621">
    <property type="entry name" value="VitK2_biosynth"/>
    <property type="match status" value="1"/>
</dbReference>
<dbReference type="PANTHER" id="PTHR37690">
    <property type="entry name" value="CHORISMATE DEHYDRATASE"/>
    <property type="match status" value="1"/>
</dbReference>
<dbReference type="Gene3D" id="3.40.190.10">
    <property type="entry name" value="Periplasmic binding protein-like II"/>
    <property type="match status" value="2"/>
</dbReference>
<dbReference type="RefSeq" id="WP_189906058.1">
    <property type="nucleotide sequence ID" value="NZ_BNBC01000040.1"/>
</dbReference>
<keyword evidence="2 4" id="KW-0474">Menaquinone biosynthesis</keyword>
<dbReference type="PANTHER" id="PTHR37690:SF1">
    <property type="entry name" value="CHORISMATE DEHYDRATASE"/>
    <property type="match status" value="1"/>
</dbReference>
<reference evidence="5" key="2">
    <citation type="submission" date="2020-09" db="EMBL/GenBank/DDBJ databases">
        <authorList>
            <person name="Sun Q."/>
            <person name="Ohkuma M."/>
        </authorList>
    </citation>
    <scope>NUCLEOTIDE SEQUENCE</scope>
    <source>
        <strain evidence="5">JCM 3302</strain>
    </source>
</reference>
<organism evidence="5 6">
    <name type="scientific">Streptomyces spiralis</name>
    <dbReference type="NCBI Taxonomy" id="66376"/>
    <lineage>
        <taxon>Bacteria</taxon>
        <taxon>Bacillati</taxon>
        <taxon>Actinomycetota</taxon>
        <taxon>Actinomycetes</taxon>
        <taxon>Kitasatosporales</taxon>
        <taxon>Streptomycetaceae</taxon>
        <taxon>Streptomyces</taxon>
    </lineage>
</organism>
<dbReference type="GO" id="GO:0009234">
    <property type="term" value="P:menaquinone biosynthetic process"/>
    <property type="evidence" value="ECO:0007669"/>
    <property type="project" value="UniProtKB-UniRule"/>
</dbReference>
<comment type="caution">
    <text evidence="5">The sequence shown here is derived from an EMBL/GenBank/DDBJ whole genome shotgun (WGS) entry which is preliminary data.</text>
</comment>
<keyword evidence="3 4" id="KW-0456">Lyase</keyword>
<name>A0A919E0Z2_9ACTN</name>
<dbReference type="HAMAP" id="MF_00995">
    <property type="entry name" value="MqnA"/>
    <property type="match status" value="1"/>
</dbReference>
<comment type="function">
    <text evidence="4">Catalyzes the dehydration of chorismate into 3-[(1-carboxyvinyl)oxy]benzoate, a step in the biosynthesis of menaquinone (MK, vitamin K2).</text>
</comment>
<dbReference type="InterPro" id="IPR030868">
    <property type="entry name" value="MqnA"/>
</dbReference>
<evidence type="ECO:0000256" key="1">
    <source>
        <dbReference type="ARBA" id="ARBA00004863"/>
    </source>
</evidence>
<protein>
    <recommendedName>
        <fullName evidence="4">Chorismate dehydratase</fullName>
        <ecNumber evidence="4">4.2.1.151</ecNumber>
    </recommendedName>
    <alternativeName>
        <fullName evidence="4">Menaquinone biosynthetic enzyme MqnA</fullName>
    </alternativeName>
</protein>
<accession>A0A919E0Z2</accession>
<comment type="pathway">
    <text evidence="1 4">Quinol/quinone metabolism; menaquinone biosynthesis.</text>
</comment>
<comment type="catalytic activity">
    <reaction evidence="4">
        <text>chorismate = 3-[(1-carboxyvinyl)-oxy]benzoate + H2O</text>
        <dbReference type="Rhea" id="RHEA:40051"/>
        <dbReference type="ChEBI" id="CHEBI:15377"/>
        <dbReference type="ChEBI" id="CHEBI:29748"/>
        <dbReference type="ChEBI" id="CHEBI:76981"/>
        <dbReference type="EC" id="4.2.1.151"/>
    </reaction>
</comment>
<dbReference type="GO" id="GO:0016836">
    <property type="term" value="F:hydro-lyase activity"/>
    <property type="evidence" value="ECO:0007669"/>
    <property type="project" value="UniProtKB-UniRule"/>
</dbReference>
<dbReference type="SUPFAM" id="SSF53850">
    <property type="entry name" value="Periplasmic binding protein-like II"/>
    <property type="match status" value="1"/>
</dbReference>